<evidence type="ECO:0008006" key="3">
    <source>
        <dbReference type="Google" id="ProtNLM"/>
    </source>
</evidence>
<name>A0A369Z7Y5_HAEPH</name>
<evidence type="ECO:0000313" key="1">
    <source>
        <dbReference type="EMBL" id="RDE99751.1"/>
    </source>
</evidence>
<organism evidence="1 2">
    <name type="scientific">Haemophilus parahaemolyticus</name>
    <dbReference type="NCBI Taxonomy" id="735"/>
    <lineage>
        <taxon>Bacteria</taxon>
        <taxon>Pseudomonadati</taxon>
        <taxon>Pseudomonadota</taxon>
        <taxon>Gammaproteobacteria</taxon>
        <taxon>Pasteurellales</taxon>
        <taxon>Pasteurellaceae</taxon>
        <taxon>Haemophilus</taxon>
    </lineage>
</organism>
<dbReference type="Proteomes" id="UP000253999">
    <property type="component" value="Unassembled WGS sequence"/>
</dbReference>
<gene>
    <name evidence="1" type="ORF">DPV98_10515</name>
</gene>
<dbReference type="EMBL" id="QEQD01000015">
    <property type="protein sequence ID" value="RDE99751.1"/>
    <property type="molecule type" value="Genomic_DNA"/>
</dbReference>
<dbReference type="AlphaFoldDB" id="A0A369Z7Y5"/>
<sequence>MQLYQNLQQVSTKLIRQFGSPCVISQVKTGKYNPETGEVSQSKRRVSASCLFDTLAYDFSRQTTHADVQVGDVLMLLTEKAEVNDIVSVNGEKWQVIRVQPIRPAQQAIYYQAQGRRYG</sequence>
<dbReference type="STRING" id="735.B0185_01740"/>
<evidence type="ECO:0000313" key="2">
    <source>
        <dbReference type="Proteomes" id="UP000253999"/>
    </source>
</evidence>
<comment type="caution">
    <text evidence="1">The sequence shown here is derived from an EMBL/GenBank/DDBJ whole genome shotgun (WGS) entry which is preliminary data.</text>
</comment>
<reference evidence="1 2" key="1">
    <citation type="submission" date="2018-05" db="EMBL/GenBank/DDBJ databases">
        <title>Draft Genome Sequences for a Diverse set of 7 Haemophilus Species.</title>
        <authorList>
            <person name="Nichols M."/>
            <person name="Topaz N."/>
            <person name="Wang X."/>
            <person name="Wang X."/>
            <person name="Boxrud D."/>
        </authorList>
    </citation>
    <scope>NUCLEOTIDE SEQUENCE [LARGE SCALE GENOMIC DNA]</scope>
    <source>
        <strain evidence="1 2">C2010039593</strain>
    </source>
</reference>
<proteinExistence type="predicted"/>
<accession>A0A369Z7Y5</accession>
<protein>
    <recommendedName>
        <fullName evidence="3">Phage protein</fullName>
    </recommendedName>
</protein>
<dbReference type="RefSeq" id="WP_111313694.1">
    <property type="nucleotide sequence ID" value="NZ_CAUVRQ010000048.1"/>
</dbReference>